<reference evidence="2 3" key="2">
    <citation type="submission" date="2018-10" db="EMBL/GenBank/DDBJ databases">
        <authorList>
            <consortium name="Pathogen Informatics"/>
        </authorList>
    </citation>
    <scope>NUCLEOTIDE SEQUENCE [LARGE SCALE GENOMIC DNA]</scope>
</reference>
<dbReference type="OrthoDB" id="10256906at2759"/>
<evidence type="ECO:0000313" key="4">
    <source>
        <dbReference type="WBParaSite" id="EVEC_0000204301-mRNA-1"/>
    </source>
</evidence>
<organism evidence="4">
    <name type="scientific">Enterobius vermicularis</name>
    <name type="common">Human pinworm</name>
    <dbReference type="NCBI Taxonomy" id="51028"/>
    <lineage>
        <taxon>Eukaryota</taxon>
        <taxon>Metazoa</taxon>
        <taxon>Ecdysozoa</taxon>
        <taxon>Nematoda</taxon>
        <taxon>Chromadorea</taxon>
        <taxon>Rhabditida</taxon>
        <taxon>Spirurina</taxon>
        <taxon>Oxyuridomorpha</taxon>
        <taxon>Oxyuroidea</taxon>
        <taxon>Oxyuridae</taxon>
        <taxon>Enterobius</taxon>
    </lineage>
</organism>
<dbReference type="InterPro" id="IPR056913">
    <property type="entry name" value="TRAPPC10/Trs130_N"/>
</dbReference>
<sequence>FLLGHSIESCSLARIFPVQGFQKFKLRAKSLNFLQSRTQHKHFGQNEESQILRHFKVLNEHLNNDIVFERATAASVTYDKNGMAFKIDLRKSPIKGRIIRASLQIVVRMQVSRGSAKQCLYRRVVGKTVAGIIALLGFVFMIGQGSSEAKASCADTFVKYFEDNTVAWKRVNHQSSSPLHVKLPVHFAPFNPDLINKELKNDLSEVSLLHIYFTNATSVEDYRSKWRPDIQEWVTTVSNVSGVEWLVVFDSTKAREKKNRGAVLEKIKNDFARLVEIDGNVADSVLSLPTTAKDRMLSFLDKVVAEEEKKLSDFKEDYYKLDFNYVGYSNAQMRLIRVYYSLNVIERVLAKLDELDALISLIVGYFVSQTIRPKWISVGEAAASELGPLCRFRKDETASFLTWLNGGTKLLEEINCPSVIVELSDAVFRDSIREDERFANFVHKCFENAVILLEQYGWERQQRLIEYDLALLLLGFNRPKVAVPYLMKVIFLFLRDESSLLAELLSSVVKHLEPSFEVYAKEMVQFYAILSLQGEDEEESVFYCRKLIEVLEKGNIGKPMWSPEMSKRYIPLRATLSSTVPQIIATPGELLKMSLCVFNKFPLSLPNCDVRCIFKKVTSAKSVTNSERGLRYKCSYFASEGVARFGYVLPRRKSSNKLVCEEEQAVYDKKMDRTFIVFKNIESLPCSLPSGQTVLELQAKSANQVFEDFQAQYFGTFALEHVVITIMNSLKFSFTLSDLLEADFNTSLRPICFIYKKMPSVRLKNQTNDLYAGVSQLIEIELFFGSEVDVEKEYFLEVETADHSAVEFWKPSDSKWSRKCKLSAGKGSPGLSATVPVYVCCLLHNLIKYCSEENKSLFFKKLVVTWQGLEWKFDISFKPILQVKKATSLLEDKLLLDLQFLRSDNSCWVVIPEEAVVTACESDLQKPAKLLNPKLTDILPSSLYRIVWVLDDEINQKNDVAELKFNFKYRVRSVNGVYNNVPEAVYNRTHNYDDVFAVPYKKALYELFAQVLSAQPGAVLCRIDSPCDLIVSLRSLSTRSETVIISIDADDEQWSINEKQKFLHVKESGLGQASFSIVPKMIGFLPYPSIAVFRCQHRRSNSDKSALPRCEQNDVGARVPSFVRSAGKQIHVLGLHHSASDQKLAHDKTRRLKDAKNRLAKLFD</sequence>
<accession>A0A0N4UX04</accession>
<dbReference type="Proteomes" id="UP000274131">
    <property type="component" value="Unassembled WGS sequence"/>
</dbReference>
<keyword evidence="3" id="KW-1185">Reference proteome</keyword>
<evidence type="ECO:0000313" key="2">
    <source>
        <dbReference type="EMBL" id="VDD86608.1"/>
    </source>
</evidence>
<gene>
    <name evidence="2" type="ORF">EVEC_LOCUS1751</name>
</gene>
<dbReference type="GO" id="GO:0005829">
    <property type="term" value="C:cytosol"/>
    <property type="evidence" value="ECO:0007669"/>
    <property type="project" value="GOC"/>
</dbReference>
<dbReference type="WBParaSite" id="EVEC_0000204301-mRNA-1">
    <property type="protein sequence ID" value="EVEC_0000204301-mRNA-1"/>
    <property type="gene ID" value="EVEC_0000204301"/>
</dbReference>
<dbReference type="STRING" id="51028.A0A0N4UX04"/>
<dbReference type="GO" id="GO:1990071">
    <property type="term" value="C:TRAPPII protein complex"/>
    <property type="evidence" value="ECO:0007669"/>
    <property type="project" value="InterPro"/>
</dbReference>
<name>A0A0N4UX04_ENTVE</name>
<dbReference type="InterPro" id="IPR045126">
    <property type="entry name" value="TRAPPC10/Trs130"/>
</dbReference>
<dbReference type="PANTHER" id="PTHR13251:SF3">
    <property type="entry name" value="TRAFFICKING PROTEIN PARTICLE COMPLEX SUBUNIT 10"/>
    <property type="match status" value="1"/>
</dbReference>
<dbReference type="AlphaFoldDB" id="A0A0N4UX04"/>
<proteinExistence type="predicted"/>
<reference evidence="4" key="1">
    <citation type="submission" date="2016-04" db="UniProtKB">
        <authorList>
            <consortium name="WormBaseParasite"/>
        </authorList>
    </citation>
    <scope>IDENTIFICATION</scope>
</reference>
<dbReference type="Pfam" id="PF23036">
    <property type="entry name" value="TRAPPC10_1st"/>
    <property type="match status" value="1"/>
</dbReference>
<dbReference type="GO" id="GO:0034498">
    <property type="term" value="P:early endosome to Golgi transport"/>
    <property type="evidence" value="ECO:0007669"/>
    <property type="project" value="TreeGrafter"/>
</dbReference>
<feature type="domain" description="TRAPPC10/Trs130 N-terminal" evidence="1">
    <location>
        <begin position="145"/>
        <end position="377"/>
    </location>
</feature>
<dbReference type="GO" id="GO:0006891">
    <property type="term" value="P:intra-Golgi vesicle-mediated transport"/>
    <property type="evidence" value="ECO:0007669"/>
    <property type="project" value="TreeGrafter"/>
</dbReference>
<dbReference type="PANTHER" id="PTHR13251">
    <property type="entry name" value="EPILEPSY HOLOPROSENCEPHALY CANDIDATE 1/TMEM1"/>
    <property type="match status" value="1"/>
</dbReference>
<dbReference type="EMBL" id="UXUI01007261">
    <property type="protein sequence ID" value="VDD86608.1"/>
    <property type="molecule type" value="Genomic_DNA"/>
</dbReference>
<protein>
    <submittedName>
        <fullName evidence="4">Conserved plasma membrane protein</fullName>
    </submittedName>
</protein>
<evidence type="ECO:0000313" key="3">
    <source>
        <dbReference type="Proteomes" id="UP000274131"/>
    </source>
</evidence>
<evidence type="ECO:0000259" key="1">
    <source>
        <dbReference type="Pfam" id="PF23036"/>
    </source>
</evidence>